<dbReference type="AlphaFoldDB" id="A0AAE1D1E8"/>
<reference evidence="1" key="1">
    <citation type="journal article" date="2023" name="G3 (Bethesda)">
        <title>A reference genome for the long-term kleptoplast-retaining sea slug Elysia crispata morphotype clarki.</title>
        <authorList>
            <person name="Eastman K.E."/>
            <person name="Pendleton A.L."/>
            <person name="Shaikh M.A."/>
            <person name="Suttiyut T."/>
            <person name="Ogas R."/>
            <person name="Tomko P."/>
            <person name="Gavelis G."/>
            <person name="Widhalm J.R."/>
            <person name="Wisecaver J.H."/>
        </authorList>
    </citation>
    <scope>NUCLEOTIDE SEQUENCE</scope>
    <source>
        <strain evidence="1">ECLA1</strain>
    </source>
</reference>
<protein>
    <submittedName>
        <fullName evidence="1">Uncharacterized protein</fullName>
    </submittedName>
</protein>
<accession>A0AAE1D1E8</accession>
<dbReference type="EMBL" id="JAWDGP010005834">
    <property type="protein sequence ID" value="KAK3751229.1"/>
    <property type="molecule type" value="Genomic_DNA"/>
</dbReference>
<evidence type="ECO:0000313" key="1">
    <source>
        <dbReference type="EMBL" id="KAK3751229.1"/>
    </source>
</evidence>
<comment type="caution">
    <text evidence="1">The sequence shown here is derived from an EMBL/GenBank/DDBJ whole genome shotgun (WGS) entry which is preliminary data.</text>
</comment>
<name>A0AAE1D1E8_9GAST</name>
<sequence length="84" mass="9369">MVFSLQNSWQPVHFKAVRQDDNIVNSRPVDLPLPLASSSVRHTHLLASGAPGNTEMSSNGISLKFEFPGEVKCRVPDSPHFFFF</sequence>
<organism evidence="1 2">
    <name type="scientific">Elysia crispata</name>
    <name type="common">lettuce slug</name>
    <dbReference type="NCBI Taxonomy" id="231223"/>
    <lineage>
        <taxon>Eukaryota</taxon>
        <taxon>Metazoa</taxon>
        <taxon>Spiralia</taxon>
        <taxon>Lophotrochozoa</taxon>
        <taxon>Mollusca</taxon>
        <taxon>Gastropoda</taxon>
        <taxon>Heterobranchia</taxon>
        <taxon>Euthyneura</taxon>
        <taxon>Panpulmonata</taxon>
        <taxon>Sacoglossa</taxon>
        <taxon>Placobranchoidea</taxon>
        <taxon>Plakobranchidae</taxon>
        <taxon>Elysia</taxon>
    </lineage>
</organism>
<dbReference type="Proteomes" id="UP001283361">
    <property type="component" value="Unassembled WGS sequence"/>
</dbReference>
<gene>
    <name evidence="1" type="ORF">RRG08_023986</name>
</gene>
<proteinExistence type="predicted"/>
<keyword evidence="2" id="KW-1185">Reference proteome</keyword>
<evidence type="ECO:0000313" key="2">
    <source>
        <dbReference type="Proteomes" id="UP001283361"/>
    </source>
</evidence>